<keyword evidence="2" id="KW-1133">Transmembrane helix</keyword>
<sequence length="533" mass="57681">MAEAEQWRPEAEEAVEVEQRQPEAEEVAEAGLKAIATDDMEPNDGLGKNGDANVSDILAFDDFGAKVDGTANEGENSASQIETGESSKNVGEVVEEEVVELEFEKVKPKLATHSMHCPNCKSEVTKVILRRKVLSYRPVTEQPEPEPEPKNLVGCFSCLSLFTCSESGCFNPFDIFRKRPATTITPASASSEEGNTKTVVRETESCFSMFWVIGKDKDNQKLEDPQSSEPLITNHEHIISQPLIINREHIISPAQVQPPAVVTGTSFIPEGTTNVVVDNGNDNGVHTSLLGDSQLGHEDTTINIVNEPEPVVVAQPRGRSWLGYDGLLVEILKSIVYGGLMEVIASLSVVASAAASDAATLSIISLALASLLGGVFIIGHNLWDLRDDCHKDSSNNEAANKYKELLGQINYFPLHAFFAILSFIVFGMVPPVVYGYAFEETNDKDYTVVAVATASLLCVLLLAIFKAYISKCTVFGYFKTMVYYITAAASASGVSYVAGNLITRLMEEYGLFNTGSSGGMSLFPDATTTLASF</sequence>
<keyword evidence="4" id="KW-1185">Reference proteome</keyword>
<feature type="transmembrane region" description="Helical" evidence="2">
    <location>
        <begin position="361"/>
        <end position="383"/>
    </location>
</feature>
<reference evidence="3" key="1">
    <citation type="journal article" date="2023" name="bioRxiv">
        <title>Improved chromosome-level genome assembly for marigold (Tagetes erecta).</title>
        <authorList>
            <person name="Jiang F."/>
            <person name="Yuan L."/>
            <person name="Wang S."/>
            <person name="Wang H."/>
            <person name="Xu D."/>
            <person name="Wang A."/>
            <person name="Fan W."/>
        </authorList>
    </citation>
    <scope>NUCLEOTIDE SEQUENCE</scope>
    <source>
        <strain evidence="3">WSJ</strain>
        <tissue evidence="3">Leaf</tissue>
    </source>
</reference>
<proteinExistence type="predicted"/>
<feature type="compositionally biased region" description="Basic and acidic residues" evidence="1">
    <location>
        <begin position="1"/>
        <end position="23"/>
    </location>
</feature>
<gene>
    <name evidence="3" type="ORF">QVD17_03172</name>
</gene>
<dbReference type="EMBL" id="JAUHHV010000001">
    <property type="protein sequence ID" value="KAK1437381.1"/>
    <property type="molecule type" value="Genomic_DNA"/>
</dbReference>
<dbReference type="PANTHER" id="PTHR38937:SF2">
    <property type="entry name" value="MEMBRANE PROTEIN OF ER BODY-LIKE PROTEIN ISOFORM X1"/>
    <property type="match status" value="1"/>
</dbReference>
<evidence type="ECO:0000256" key="1">
    <source>
        <dbReference type="SAM" id="MobiDB-lite"/>
    </source>
</evidence>
<name>A0AAD8LE29_TARER</name>
<accession>A0AAD8LE29</accession>
<organism evidence="3 4">
    <name type="scientific">Tagetes erecta</name>
    <name type="common">African marigold</name>
    <dbReference type="NCBI Taxonomy" id="13708"/>
    <lineage>
        <taxon>Eukaryota</taxon>
        <taxon>Viridiplantae</taxon>
        <taxon>Streptophyta</taxon>
        <taxon>Embryophyta</taxon>
        <taxon>Tracheophyta</taxon>
        <taxon>Spermatophyta</taxon>
        <taxon>Magnoliopsida</taxon>
        <taxon>eudicotyledons</taxon>
        <taxon>Gunneridae</taxon>
        <taxon>Pentapetalae</taxon>
        <taxon>asterids</taxon>
        <taxon>campanulids</taxon>
        <taxon>Asterales</taxon>
        <taxon>Asteraceae</taxon>
        <taxon>Asteroideae</taxon>
        <taxon>Heliantheae alliance</taxon>
        <taxon>Tageteae</taxon>
        <taxon>Tagetes</taxon>
    </lineage>
</organism>
<dbReference type="AlphaFoldDB" id="A0AAD8LE29"/>
<evidence type="ECO:0008006" key="5">
    <source>
        <dbReference type="Google" id="ProtNLM"/>
    </source>
</evidence>
<dbReference type="PANTHER" id="PTHR38937">
    <property type="entry name" value="MEMBRANE PROTEIN OF ER BODY-LIKE PROTEIN"/>
    <property type="match status" value="1"/>
</dbReference>
<feature type="region of interest" description="Disordered" evidence="1">
    <location>
        <begin position="68"/>
        <end position="90"/>
    </location>
</feature>
<feature type="region of interest" description="Disordered" evidence="1">
    <location>
        <begin position="1"/>
        <end position="53"/>
    </location>
</feature>
<feature type="transmembrane region" description="Helical" evidence="2">
    <location>
        <begin position="411"/>
        <end position="434"/>
    </location>
</feature>
<evidence type="ECO:0000313" key="4">
    <source>
        <dbReference type="Proteomes" id="UP001229421"/>
    </source>
</evidence>
<dbReference type="Proteomes" id="UP001229421">
    <property type="component" value="Unassembled WGS sequence"/>
</dbReference>
<feature type="transmembrane region" description="Helical" evidence="2">
    <location>
        <begin position="446"/>
        <end position="469"/>
    </location>
</feature>
<feature type="compositionally biased region" description="Polar residues" evidence="1">
    <location>
        <begin position="73"/>
        <end position="89"/>
    </location>
</feature>
<protein>
    <recommendedName>
        <fullName evidence="5">Membrane protein of ER body-like protein</fullName>
    </recommendedName>
</protein>
<comment type="caution">
    <text evidence="3">The sequence shown here is derived from an EMBL/GenBank/DDBJ whole genome shotgun (WGS) entry which is preliminary data.</text>
</comment>
<dbReference type="InterPro" id="IPR052843">
    <property type="entry name" value="ER_body_metal_sequester"/>
</dbReference>
<feature type="transmembrane region" description="Helical" evidence="2">
    <location>
        <begin position="335"/>
        <end position="355"/>
    </location>
</feature>
<feature type="transmembrane region" description="Helical" evidence="2">
    <location>
        <begin position="481"/>
        <end position="502"/>
    </location>
</feature>
<keyword evidence="2" id="KW-0472">Membrane</keyword>
<evidence type="ECO:0000313" key="3">
    <source>
        <dbReference type="EMBL" id="KAK1437381.1"/>
    </source>
</evidence>
<evidence type="ECO:0000256" key="2">
    <source>
        <dbReference type="SAM" id="Phobius"/>
    </source>
</evidence>
<keyword evidence="2" id="KW-0812">Transmembrane</keyword>